<keyword evidence="1" id="KW-0732">Signal</keyword>
<organism evidence="2 3">
    <name type="scientific">Colletotrichum incanum</name>
    <name type="common">Soybean anthracnose fungus</name>
    <dbReference type="NCBI Taxonomy" id="1573173"/>
    <lineage>
        <taxon>Eukaryota</taxon>
        <taxon>Fungi</taxon>
        <taxon>Dikarya</taxon>
        <taxon>Ascomycota</taxon>
        <taxon>Pezizomycotina</taxon>
        <taxon>Sordariomycetes</taxon>
        <taxon>Hypocreomycetidae</taxon>
        <taxon>Glomerellales</taxon>
        <taxon>Glomerellaceae</taxon>
        <taxon>Colletotrichum</taxon>
        <taxon>Colletotrichum spaethianum species complex</taxon>
    </lineage>
</organism>
<proteinExistence type="predicted"/>
<sequence>MPFHWNIATATALRILSAPVYAGGGGGLTELRCAHAEEADTIVIELQEHETDTCSSTSGTPRYRLA</sequence>
<evidence type="ECO:0000256" key="1">
    <source>
        <dbReference type="SAM" id="SignalP"/>
    </source>
</evidence>
<dbReference type="AlphaFoldDB" id="A0A162N348"/>
<reference evidence="2 3" key="1">
    <citation type="submission" date="2015-06" db="EMBL/GenBank/DDBJ databases">
        <title>Survival trade-offs in plant roots during colonization by closely related pathogenic and mutualistic fungi.</title>
        <authorList>
            <person name="Hacquard S."/>
            <person name="Kracher B."/>
            <person name="Hiruma K."/>
            <person name="Weinman A."/>
            <person name="Muench P."/>
            <person name="Garrido Oter R."/>
            <person name="Ver Loren van Themaat E."/>
            <person name="Dallerey J.-F."/>
            <person name="Damm U."/>
            <person name="Henrissat B."/>
            <person name="Lespinet O."/>
            <person name="Thon M."/>
            <person name="Kemen E."/>
            <person name="McHardy A.C."/>
            <person name="Schulze-Lefert P."/>
            <person name="O'Connell R.J."/>
        </authorList>
    </citation>
    <scope>NUCLEOTIDE SEQUENCE [LARGE SCALE GENOMIC DNA]</scope>
    <source>
        <strain evidence="2 3">MAFF 238704</strain>
    </source>
</reference>
<accession>A0A162N348</accession>
<keyword evidence="3" id="KW-1185">Reference proteome</keyword>
<gene>
    <name evidence="2" type="ORF">CI238_06692</name>
</gene>
<name>A0A162N348_COLIC</name>
<comment type="caution">
    <text evidence="2">The sequence shown here is derived from an EMBL/GenBank/DDBJ whole genome shotgun (WGS) entry which is preliminary data.</text>
</comment>
<dbReference type="Proteomes" id="UP000076584">
    <property type="component" value="Unassembled WGS sequence"/>
</dbReference>
<evidence type="ECO:0000313" key="3">
    <source>
        <dbReference type="Proteomes" id="UP000076584"/>
    </source>
</evidence>
<dbReference type="EMBL" id="LFIW01000624">
    <property type="protein sequence ID" value="KZL85479.1"/>
    <property type="molecule type" value="Genomic_DNA"/>
</dbReference>
<evidence type="ECO:0000313" key="2">
    <source>
        <dbReference type="EMBL" id="KZL85479.1"/>
    </source>
</evidence>
<protein>
    <submittedName>
        <fullName evidence="2">Uncharacterized protein</fullName>
    </submittedName>
</protein>
<feature type="chain" id="PRO_5007837580" evidence="1">
    <location>
        <begin position="23"/>
        <end position="66"/>
    </location>
</feature>
<feature type="signal peptide" evidence="1">
    <location>
        <begin position="1"/>
        <end position="22"/>
    </location>
</feature>